<name>A0ACA9M7W8_9GLOM</name>
<organism evidence="1 2">
    <name type="scientific">Cetraspora pellucida</name>
    <dbReference type="NCBI Taxonomy" id="1433469"/>
    <lineage>
        <taxon>Eukaryota</taxon>
        <taxon>Fungi</taxon>
        <taxon>Fungi incertae sedis</taxon>
        <taxon>Mucoromycota</taxon>
        <taxon>Glomeromycotina</taxon>
        <taxon>Glomeromycetes</taxon>
        <taxon>Diversisporales</taxon>
        <taxon>Gigasporaceae</taxon>
        <taxon>Cetraspora</taxon>
    </lineage>
</organism>
<reference evidence="1" key="1">
    <citation type="submission" date="2021-06" db="EMBL/GenBank/DDBJ databases">
        <authorList>
            <person name="Kallberg Y."/>
            <person name="Tangrot J."/>
            <person name="Rosling A."/>
        </authorList>
    </citation>
    <scope>NUCLEOTIDE SEQUENCE</scope>
    <source>
        <strain evidence="1">28 12/20/2015</strain>
    </source>
</reference>
<keyword evidence="2" id="KW-1185">Reference proteome</keyword>
<evidence type="ECO:0000313" key="2">
    <source>
        <dbReference type="Proteomes" id="UP000789366"/>
    </source>
</evidence>
<gene>
    <name evidence="1" type="ORF">SPELUC_LOCUS5881</name>
</gene>
<evidence type="ECO:0000313" key="1">
    <source>
        <dbReference type="EMBL" id="CAG8568061.1"/>
    </source>
</evidence>
<sequence length="54" mass="6011">MSNNPSHQIQESTESNSEDSIKHNVNLDALQKSASNMKDGNKYIGRVAFPVYSQ</sequence>
<comment type="caution">
    <text evidence="1">The sequence shown here is derived from an EMBL/GenBank/DDBJ whole genome shotgun (WGS) entry which is preliminary data.</text>
</comment>
<accession>A0ACA9M7W8</accession>
<protein>
    <submittedName>
        <fullName evidence="1">15413_t:CDS:1</fullName>
    </submittedName>
</protein>
<proteinExistence type="predicted"/>
<dbReference type="EMBL" id="CAJVPW010006366">
    <property type="protein sequence ID" value="CAG8568061.1"/>
    <property type="molecule type" value="Genomic_DNA"/>
</dbReference>
<dbReference type="Proteomes" id="UP000789366">
    <property type="component" value="Unassembled WGS sequence"/>
</dbReference>